<dbReference type="InterPro" id="IPR036188">
    <property type="entry name" value="FAD/NAD-bd_sf"/>
</dbReference>
<keyword evidence="9" id="KW-0411">Iron-sulfur</keyword>
<evidence type="ECO:0000256" key="2">
    <source>
        <dbReference type="ARBA" id="ARBA00001966"/>
    </source>
</evidence>
<organism evidence="12 13">
    <name type="scientific">Neobacillus mesonae</name>
    <dbReference type="NCBI Taxonomy" id="1193713"/>
    <lineage>
        <taxon>Bacteria</taxon>
        <taxon>Bacillati</taxon>
        <taxon>Bacillota</taxon>
        <taxon>Bacilli</taxon>
        <taxon>Bacillales</taxon>
        <taxon>Bacillaceae</taxon>
        <taxon>Neobacillus</taxon>
    </lineage>
</organism>
<evidence type="ECO:0000256" key="7">
    <source>
        <dbReference type="ARBA" id="ARBA00023002"/>
    </source>
</evidence>
<proteinExistence type="inferred from homology"/>
<dbReference type="PRINTS" id="PR00368">
    <property type="entry name" value="FADPNR"/>
</dbReference>
<evidence type="ECO:0000256" key="1">
    <source>
        <dbReference type="ARBA" id="ARBA00001917"/>
    </source>
</evidence>
<evidence type="ECO:0000313" key="12">
    <source>
        <dbReference type="EMBL" id="AZU62853.1"/>
    </source>
</evidence>
<name>A0A3T0I0K0_9BACI</name>
<dbReference type="GO" id="GO:0046872">
    <property type="term" value="F:metal ion binding"/>
    <property type="evidence" value="ECO:0007669"/>
    <property type="project" value="UniProtKB-KW"/>
</dbReference>
<comment type="cofactor">
    <cofactor evidence="2">
        <name>[4Fe-4S] cluster</name>
        <dbReference type="ChEBI" id="CHEBI:49883"/>
    </cofactor>
</comment>
<dbReference type="PANTHER" id="PTHR42917">
    <property type="entry name" value="2,4-DIENOYL-COA REDUCTASE"/>
    <property type="match status" value="1"/>
</dbReference>
<dbReference type="PRINTS" id="PR00411">
    <property type="entry name" value="PNDRDTASEI"/>
</dbReference>
<keyword evidence="8" id="KW-0408">Iron</keyword>
<feature type="domain" description="FAD/NAD(P)-binding" evidence="11">
    <location>
        <begin position="387"/>
        <end position="620"/>
    </location>
</feature>
<evidence type="ECO:0000256" key="6">
    <source>
        <dbReference type="ARBA" id="ARBA00022723"/>
    </source>
</evidence>
<keyword evidence="6" id="KW-0479">Metal-binding</keyword>
<feature type="domain" description="NADH:flavin oxidoreductase/NADH oxidase N-terminal" evidence="10">
    <location>
        <begin position="7"/>
        <end position="337"/>
    </location>
</feature>
<evidence type="ECO:0000313" key="13">
    <source>
        <dbReference type="Proteomes" id="UP000282892"/>
    </source>
</evidence>
<keyword evidence="4" id="KW-0285">Flavoprotein</keyword>
<dbReference type="KEGG" id="nmk:CHR53_17175"/>
<dbReference type="GO" id="GO:0051536">
    <property type="term" value="F:iron-sulfur cluster binding"/>
    <property type="evidence" value="ECO:0007669"/>
    <property type="project" value="UniProtKB-KW"/>
</dbReference>
<dbReference type="EMBL" id="CP022572">
    <property type="protein sequence ID" value="AZU62853.1"/>
    <property type="molecule type" value="Genomic_DNA"/>
</dbReference>
<evidence type="ECO:0000256" key="5">
    <source>
        <dbReference type="ARBA" id="ARBA00022643"/>
    </source>
</evidence>
<sequence length="672" mass="73641">MAQFKHLFSPVEIGNTELKNRILSTAHQTNHVIDGIPTEDMTAYHAVRARGGAGLIILEAAAVHPSGMLTTNTIAGFDEKVVPAYLELANEVHEYGTKVFSQLFHGGREVVSSDYRNAAWAPSAVPSLRFSTMPKPMSIEEIKEVIEGFAFSAKLAKKGGLDGVEICCSHGYLPAQFWAEHTNLRTDEYGGSFENRMRFIVEVIERVWEEVGEDFTVGIRMSADEMTMDGTTVKDAVKIVEYLVDRVRIDFIDVTAGDSSTYAGSTHIVPPSPIKHGYLTPQSFKIRMAGAVPVFVGSRIVDPVEAEQIVAAGKADVVGMTRSLIVDPEMPNKAKSGNMQSIDACIGCLQACIGHYHKGLTIGCVQNPSAGKENQVIALKNQLKEKKKVLVIGAGPAGMQAAVTLDELGHEVILADKADKVGGLLHTLRRAPMRHELAESMIDNYLRKLANSHVKVELGAAIKLEDIRTIAPDAIVCATGSRPYIPNITGINDSRVITVDELFNKQNMVIGKNVIVFDFAGDWPGIEAAIDLAEKGHQVTLISARLSIGEEVHQYLRNEYLKKLYQLKVRLLPHYDLGEINGDTVVIRNLFSYEKENVENWDTIVLSLGRVPNGELFEQIKNLAPQVWQIGDCLSPRTLEEATYEGLMTSLQLGIKSQESKIKSSIGDSVAK</sequence>
<evidence type="ECO:0000256" key="9">
    <source>
        <dbReference type="ARBA" id="ARBA00023014"/>
    </source>
</evidence>
<protein>
    <recommendedName>
        <fullName evidence="14">NADH:flavin oxidoreductase</fullName>
    </recommendedName>
</protein>
<evidence type="ECO:0000259" key="10">
    <source>
        <dbReference type="Pfam" id="PF00724"/>
    </source>
</evidence>
<dbReference type="SUPFAM" id="SSF51395">
    <property type="entry name" value="FMN-linked oxidoreductases"/>
    <property type="match status" value="1"/>
</dbReference>
<dbReference type="Gene3D" id="3.20.20.70">
    <property type="entry name" value="Aldolase class I"/>
    <property type="match status" value="1"/>
</dbReference>
<dbReference type="Gene3D" id="3.50.50.60">
    <property type="entry name" value="FAD/NAD(P)-binding domain"/>
    <property type="match status" value="1"/>
</dbReference>
<keyword evidence="5" id="KW-0288">FMN</keyword>
<dbReference type="RefSeq" id="WP_066383959.1">
    <property type="nucleotide sequence ID" value="NZ_CP022572.1"/>
</dbReference>
<dbReference type="GO" id="GO:0008670">
    <property type="term" value="F:2,4-dienoyl-CoA reductase (NADPH) activity"/>
    <property type="evidence" value="ECO:0007669"/>
    <property type="project" value="TreeGrafter"/>
</dbReference>
<dbReference type="GO" id="GO:0010181">
    <property type="term" value="F:FMN binding"/>
    <property type="evidence" value="ECO:0007669"/>
    <property type="project" value="InterPro"/>
</dbReference>
<dbReference type="PANTHER" id="PTHR42917:SF2">
    <property type="entry name" value="2,4-DIENOYL-COA REDUCTASE [(2E)-ENOYL-COA-PRODUCING]"/>
    <property type="match status" value="1"/>
</dbReference>
<dbReference type="SUPFAM" id="SSF51905">
    <property type="entry name" value="FAD/NAD(P)-binding domain"/>
    <property type="match status" value="1"/>
</dbReference>
<evidence type="ECO:0000256" key="8">
    <source>
        <dbReference type="ARBA" id="ARBA00023004"/>
    </source>
</evidence>
<dbReference type="InterPro" id="IPR001155">
    <property type="entry name" value="OxRdtase_FMN_N"/>
</dbReference>
<evidence type="ECO:0000256" key="3">
    <source>
        <dbReference type="ARBA" id="ARBA00011048"/>
    </source>
</evidence>
<dbReference type="OrthoDB" id="9772736at2"/>
<dbReference type="InterPro" id="IPR013785">
    <property type="entry name" value="Aldolase_TIM"/>
</dbReference>
<dbReference type="Pfam" id="PF07992">
    <property type="entry name" value="Pyr_redox_2"/>
    <property type="match status" value="1"/>
</dbReference>
<dbReference type="Proteomes" id="UP000282892">
    <property type="component" value="Chromosome"/>
</dbReference>
<reference evidence="12 13" key="1">
    <citation type="submission" date="2017-07" db="EMBL/GenBank/DDBJ databases">
        <title>The complete genome sequence of Bacillus mesonae strain H20-5, an efficient strain improving plant abiotic stress resistance.</title>
        <authorList>
            <person name="Kim S.Y."/>
            <person name="Song H."/>
            <person name="Sang M.K."/>
            <person name="Weon H.-Y."/>
            <person name="Song J."/>
        </authorList>
    </citation>
    <scope>NUCLEOTIDE SEQUENCE [LARGE SCALE GENOMIC DNA]</scope>
    <source>
        <strain evidence="12 13">H20-5</strain>
    </source>
</reference>
<dbReference type="InterPro" id="IPR023753">
    <property type="entry name" value="FAD/NAD-binding_dom"/>
</dbReference>
<keyword evidence="13" id="KW-1185">Reference proteome</keyword>
<dbReference type="STRING" id="1193713.GCA_001636315_00265"/>
<evidence type="ECO:0000259" key="11">
    <source>
        <dbReference type="Pfam" id="PF07992"/>
    </source>
</evidence>
<dbReference type="Gene3D" id="3.40.50.720">
    <property type="entry name" value="NAD(P)-binding Rossmann-like Domain"/>
    <property type="match status" value="1"/>
</dbReference>
<comment type="cofactor">
    <cofactor evidence="1">
        <name>FMN</name>
        <dbReference type="ChEBI" id="CHEBI:58210"/>
    </cofactor>
</comment>
<dbReference type="GO" id="GO:0033543">
    <property type="term" value="P:fatty acid beta-oxidation, unsaturated, even number, reductase/isomerase pathway"/>
    <property type="evidence" value="ECO:0007669"/>
    <property type="project" value="TreeGrafter"/>
</dbReference>
<dbReference type="Pfam" id="PF00724">
    <property type="entry name" value="Oxidored_FMN"/>
    <property type="match status" value="1"/>
</dbReference>
<dbReference type="AlphaFoldDB" id="A0A3T0I0K0"/>
<evidence type="ECO:0000256" key="4">
    <source>
        <dbReference type="ARBA" id="ARBA00022630"/>
    </source>
</evidence>
<keyword evidence="7" id="KW-0560">Oxidoreductase</keyword>
<evidence type="ECO:0008006" key="14">
    <source>
        <dbReference type="Google" id="ProtNLM"/>
    </source>
</evidence>
<comment type="similarity">
    <text evidence="3">In the N-terminal section; belongs to the NADH:flavin oxidoreductase/NADH oxidase family.</text>
</comment>
<gene>
    <name evidence="12" type="ORF">CHR53_17175</name>
</gene>
<dbReference type="InterPro" id="IPR051793">
    <property type="entry name" value="NADH:flavin_oxidoreductase"/>
</dbReference>
<accession>A0A3T0I0K0</accession>